<proteinExistence type="predicted"/>
<organism evidence="2 3">
    <name type="scientific">Massilia oculi</name>
    <dbReference type="NCBI Taxonomy" id="945844"/>
    <lineage>
        <taxon>Bacteria</taxon>
        <taxon>Pseudomonadati</taxon>
        <taxon>Pseudomonadota</taxon>
        <taxon>Betaproteobacteria</taxon>
        <taxon>Burkholderiales</taxon>
        <taxon>Oxalobacteraceae</taxon>
        <taxon>Telluria group</taxon>
        <taxon>Massilia</taxon>
    </lineage>
</organism>
<protein>
    <submittedName>
        <fullName evidence="2">HNH endonuclease</fullName>
    </submittedName>
</protein>
<dbReference type="Pfam" id="PF13391">
    <property type="entry name" value="HNH_2"/>
    <property type="match status" value="1"/>
</dbReference>
<keyword evidence="2" id="KW-0378">Hydrolase</keyword>
<accession>A0A2S2DQB2</accession>
<dbReference type="OrthoDB" id="9811869at2"/>
<evidence type="ECO:0000259" key="1">
    <source>
        <dbReference type="Pfam" id="PF13391"/>
    </source>
</evidence>
<dbReference type="InterPro" id="IPR003615">
    <property type="entry name" value="HNH_nuc"/>
</dbReference>
<dbReference type="KEGG" id="mtim:DIR46_01635"/>
<keyword evidence="3" id="KW-1185">Reference proteome</keyword>
<keyword evidence="2" id="KW-0540">Nuclease</keyword>
<gene>
    <name evidence="2" type="ORF">DIR46_01635</name>
</gene>
<evidence type="ECO:0000313" key="3">
    <source>
        <dbReference type="Proteomes" id="UP000245820"/>
    </source>
</evidence>
<reference evidence="2 3" key="1">
    <citation type="submission" date="2018-05" db="EMBL/GenBank/DDBJ databases">
        <title>Complete genome sequence of Massilia oculi sp. nov. CCUG 43427T (=DSM 26321T), the type strain of M. oculi, and comparison with genome sequences of other Massilia strains.</title>
        <authorList>
            <person name="Zhu B."/>
        </authorList>
    </citation>
    <scope>NUCLEOTIDE SEQUENCE [LARGE SCALE GENOMIC DNA]</scope>
    <source>
        <strain evidence="2 3">CCUG 43427</strain>
    </source>
</reference>
<name>A0A2S2DQB2_9BURK</name>
<sequence>MLLHKSNYAFKPYQLNASNPLSVHAKQEVRSDAVSGIDVVSTKSLRTLLQSTNRRYWWVNQNQTYKTEVPGGFLWSPKTRADGVRNQFYDNMMDVNIGDVVFSFCDTRIKAIGVAIGKAETSTKPDFGDAGASWAKDGWLVPVEFKELHSQIRPKDHIEAIRAHLPAKYSPLQESGDGLQSVYLAAVPASMADVLATLIGKEFTLTLKALQGELDESEIAADQQEEAIRGRTDIGATTKTQLVNARRGQGVFKANVRLNEKGCRITGVTDPLHLRASHIKPWKDSSDDEKLNGCNGLLLAPHIDHLFDRGLISFSSDGRLLISKQLDQMILAKWGIPEVKYVGTFNSDQIEFLRYHEQSVFKR</sequence>
<dbReference type="EMBL" id="CP029343">
    <property type="protein sequence ID" value="AWL07583.1"/>
    <property type="molecule type" value="Genomic_DNA"/>
</dbReference>
<dbReference type="AlphaFoldDB" id="A0A2S2DQB2"/>
<dbReference type="Proteomes" id="UP000245820">
    <property type="component" value="Chromosome"/>
</dbReference>
<dbReference type="GO" id="GO:0004519">
    <property type="term" value="F:endonuclease activity"/>
    <property type="evidence" value="ECO:0007669"/>
    <property type="project" value="UniProtKB-KW"/>
</dbReference>
<keyword evidence="2" id="KW-0255">Endonuclease</keyword>
<evidence type="ECO:0000313" key="2">
    <source>
        <dbReference type="EMBL" id="AWL07583.1"/>
    </source>
</evidence>
<feature type="domain" description="HNH nuclease" evidence="1">
    <location>
        <begin position="263"/>
        <end position="314"/>
    </location>
</feature>